<reference evidence="1 2" key="1">
    <citation type="submission" date="2017-11" db="EMBL/GenBank/DDBJ databases">
        <title>Complete genome sequence of Sphingomonas sp. Strain Cra20, a psychrotolerant potential plant growth promoting rhizobacteria.</title>
        <authorList>
            <person name="Luo Y."/>
        </authorList>
    </citation>
    <scope>NUCLEOTIDE SEQUENCE [LARGE SCALE GENOMIC DNA]</scope>
    <source>
        <strain evidence="1 2">Cra20</strain>
    </source>
</reference>
<dbReference type="Gene3D" id="3.10.450.620">
    <property type="entry name" value="JHP933, nucleotidyltransferase-like core domain"/>
    <property type="match status" value="1"/>
</dbReference>
<name>A0A2K8MF18_9SPHN</name>
<dbReference type="InterPro" id="IPR014942">
    <property type="entry name" value="AbiEii"/>
</dbReference>
<dbReference type="EMBL" id="CP024923">
    <property type="protein sequence ID" value="ATY31126.1"/>
    <property type="molecule type" value="Genomic_DNA"/>
</dbReference>
<accession>A0A2K8MF18</accession>
<dbReference type="OrthoDB" id="9780929at2"/>
<gene>
    <name evidence="1" type="ORF">CVN68_03275</name>
</gene>
<organism evidence="1 2">
    <name type="scientific">Sphingomonas psychrotolerans</name>
    <dbReference type="NCBI Taxonomy" id="1327635"/>
    <lineage>
        <taxon>Bacteria</taxon>
        <taxon>Pseudomonadati</taxon>
        <taxon>Pseudomonadota</taxon>
        <taxon>Alphaproteobacteria</taxon>
        <taxon>Sphingomonadales</taxon>
        <taxon>Sphingomonadaceae</taxon>
        <taxon>Sphingomonas</taxon>
    </lineage>
</organism>
<evidence type="ECO:0000313" key="1">
    <source>
        <dbReference type="EMBL" id="ATY31126.1"/>
    </source>
</evidence>
<dbReference type="KEGG" id="sphc:CVN68_03275"/>
<protein>
    <recommendedName>
        <fullName evidence="3">Nucleotidyl transferase AbiEii/AbiGii toxin family protein</fullName>
    </recommendedName>
</protein>
<dbReference type="AlphaFoldDB" id="A0A2K8MF18"/>
<proteinExistence type="predicted"/>
<evidence type="ECO:0008006" key="3">
    <source>
        <dbReference type="Google" id="ProtNLM"/>
    </source>
</evidence>
<sequence length="311" mass="34683">MLLHDSKDFSDLLAVVARNQAIDPGLVEKDYWIMHGLWGLQQLGFGFELKGGTSLSKGHGLIHRFSEDIDILIHPDGDLPTGKNHNKQAHIDARRAFYDGLPPKLVIPGFEAAERDHAFDDTRMRSAGIRLHYPSAYALPDGIKTGILLEAGFDQVAPNRPCLISSWAYDSAAAADLPGLVDNRAIDVPCYEAGYTLVEKLQTISTKFRKHIGDGSMPQNFLRHYYDVYCLLADPAVQVFIGTPAYLAHKDARFPGADNKDISANAAFHLEDREVRTRFERAYETTRALYYRGQPPFDDIMTRIGEHAGSL</sequence>
<keyword evidence="2" id="KW-1185">Reference proteome</keyword>
<dbReference type="Proteomes" id="UP000229081">
    <property type="component" value="Chromosome"/>
</dbReference>
<dbReference type="RefSeq" id="WP_100280937.1">
    <property type="nucleotide sequence ID" value="NZ_CP024923.1"/>
</dbReference>
<evidence type="ECO:0000313" key="2">
    <source>
        <dbReference type="Proteomes" id="UP000229081"/>
    </source>
</evidence>
<dbReference type="Pfam" id="PF08843">
    <property type="entry name" value="AbiEii"/>
    <property type="match status" value="1"/>
</dbReference>